<feature type="domain" description="Phospholipid/glycerol acyltransferase" evidence="2">
    <location>
        <begin position="209"/>
        <end position="342"/>
    </location>
</feature>
<dbReference type="GO" id="GO:0006631">
    <property type="term" value="P:fatty acid metabolic process"/>
    <property type="evidence" value="ECO:0007669"/>
    <property type="project" value="TreeGrafter"/>
</dbReference>
<organism evidence="3 4">
    <name type="scientific">Pogona vitticeps</name>
    <name type="common">central bearded dragon</name>
    <dbReference type="NCBI Taxonomy" id="103695"/>
    <lineage>
        <taxon>Eukaryota</taxon>
        <taxon>Metazoa</taxon>
        <taxon>Chordata</taxon>
        <taxon>Craniata</taxon>
        <taxon>Vertebrata</taxon>
        <taxon>Euteleostomi</taxon>
        <taxon>Lepidosauria</taxon>
        <taxon>Squamata</taxon>
        <taxon>Bifurcata</taxon>
        <taxon>Unidentata</taxon>
        <taxon>Episquamata</taxon>
        <taxon>Toxicofera</taxon>
        <taxon>Iguania</taxon>
        <taxon>Acrodonta</taxon>
        <taxon>Agamidae</taxon>
        <taxon>Amphibolurinae</taxon>
        <taxon>Pogona</taxon>
    </lineage>
</organism>
<dbReference type="InParanoid" id="A0A6J0SHM0"/>
<dbReference type="CTD" id="150763"/>
<accession>A0A6J0SHM0</accession>
<dbReference type="RefSeq" id="XP_020635846.2">
    <property type="nucleotide sequence ID" value="XM_020780187.2"/>
</dbReference>
<evidence type="ECO:0000313" key="5">
    <source>
        <dbReference type="RefSeq" id="XP_072834910.1"/>
    </source>
</evidence>
<feature type="region of interest" description="Disordered" evidence="1">
    <location>
        <begin position="1"/>
        <end position="26"/>
    </location>
</feature>
<evidence type="ECO:0000313" key="4">
    <source>
        <dbReference type="RefSeq" id="XP_020635846.2"/>
    </source>
</evidence>
<reference evidence="4 5" key="1">
    <citation type="submission" date="2025-05" db="UniProtKB">
        <authorList>
            <consortium name="RefSeq"/>
        </authorList>
    </citation>
    <scope>IDENTIFICATION</scope>
</reference>
<dbReference type="Pfam" id="PF19277">
    <property type="entry name" value="GPAT_C"/>
    <property type="match status" value="1"/>
</dbReference>
<keyword evidence="4 5" id="KW-0012">Acyltransferase</keyword>
<dbReference type="PANTHER" id="PTHR12563:SF15">
    <property type="entry name" value="GLYCEROL-3-PHOSPHATE ACYLTRANSFERASE 2, MITOCHONDRIAL"/>
    <property type="match status" value="1"/>
</dbReference>
<dbReference type="InterPro" id="IPR045520">
    <property type="entry name" value="GPAT/DHAPAT_C"/>
</dbReference>
<dbReference type="GO" id="GO:0031966">
    <property type="term" value="C:mitochondrial membrane"/>
    <property type="evidence" value="ECO:0007669"/>
    <property type="project" value="TreeGrafter"/>
</dbReference>
<gene>
    <name evidence="4 5" type="primary">GPAT2</name>
</gene>
<evidence type="ECO:0000313" key="3">
    <source>
        <dbReference type="Proteomes" id="UP001652642"/>
    </source>
</evidence>
<dbReference type="GO" id="GO:0008654">
    <property type="term" value="P:phospholipid biosynthetic process"/>
    <property type="evidence" value="ECO:0007669"/>
    <property type="project" value="TreeGrafter"/>
</dbReference>
<evidence type="ECO:0000259" key="2">
    <source>
        <dbReference type="SMART" id="SM00563"/>
    </source>
</evidence>
<dbReference type="GO" id="GO:0019432">
    <property type="term" value="P:triglyceride biosynthetic process"/>
    <property type="evidence" value="ECO:0007669"/>
    <property type="project" value="TreeGrafter"/>
</dbReference>
<dbReference type="GO" id="GO:0004366">
    <property type="term" value="F:glycerol-3-phosphate O-acyltransferase activity"/>
    <property type="evidence" value="ECO:0007669"/>
    <property type="project" value="TreeGrafter"/>
</dbReference>
<proteinExistence type="predicted"/>
<dbReference type="AlphaFoldDB" id="A0A6J0SHM0"/>
<dbReference type="KEGG" id="pvt:110072119"/>
<keyword evidence="4 5" id="KW-0808">Transferase</keyword>
<dbReference type="InterPro" id="IPR002123">
    <property type="entry name" value="Plipid/glycerol_acylTrfase"/>
</dbReference>
<dbReference type="OrthoDB" id="5962536at2759"/>
<name>A0A6J0SHM0_9SAUR</name>
<dbReference type="GO" id="GO:0034587">
    <property type="term" value="P:piRNA processing"/>
    <property type="evidence" value="ECO:0007669"/>
    <property type="project" value="TreeGrafter"/>
</dbReference>
<keyword evidence="3" id="KW-1185">Reference proteome</keyword>
<evidence type="ECO:0000256" key="1">
    <source>
        <dbReference type="SAM" id="MobiDB-lite"/>
    </source>
</evidence>
<dbReference type="PANTHER" id="PTHR12563">
    <property type="entry name" value="GLYCEROL-3-PHOSPHATE ACYLTRANSFERASE"/>
    <property type="match status" value="1"/>
</dbReference>
<dbReference type="InterPro" id="IPR022284">
    <property type="entry name" value="GPAT/DHAPAT"/>
</dbReference>
<dbReference type="GO" id="GO:0006072">
    <property type="term" value="P:glycerol-3-phosphate metabolic process"/>
    <property type="evidence" value="ECO:0007669"/>
    <property type="project" value="TreeGrafter"/>
</dbReference>
<dbReference type="GeneID" id="110072119"/>
<dbReference type="SMART" id="SM00563">
    <property type="entry name" value="PlsC"/>
    <property type="match status" value="1"/>
</dbReference>
<protein>
    <submittedName>
        <fullName evidence="4 5">Glycerol-3-phosphate acyltransferase 2, mitochondrial isoform X1</fullName>
    </submittedName>
</protein>
<dbReference type="Proteomes" id="UP001652642">
    <property type="component" value="Chromosome 8"/>
</dbReference>
<dbReference type="RefSeq" id="XP_072834910.1">
    <property type="nucleotide sequence ID" value="XM_072978809.1"/>
</dbReference>
<sequence length="807" mass="89718">MALVDKGSPGYTLQSQEKLQHPKQMKSWPSDLGLKMEIVIPFLGKCRPFVGRCCQRCTPKSWESLFQKHLTSLGFCSVIKITEENTRYRGWLVRRLCYFLAVNDWTFCAETAGDLQERIFHSERVQDVVSKKAPQGKEDTPAAGLSVAQWMREVHRILLQIQASLSPLLLRFCHWVLLKLLNQMFLSVIVHKGQLEMVRQAAQMPDVPVVFLSIRKSQLDGLLLQLVLGSQGIAMPRVAWESKAFAPTYRALLRCLGGVFLPEGVEQPQDSQEGALSRAVVASYVEDLLRRRQPLLVFLEELCAGVPQRSASGREWLSLVVHAFHAGAAPDVMMVPVGISYDLAPNVLCGGQGNPTKPLGLWTSLWALCRAVRQGSGCCVRVDFAQPASLQEYVVTDFYRKSSSGGSAEEFLLPQICGQCSSTLDREKSQPMLPGSPGVVALSSEQQAVVDNLSLHSVIAGVSCSAIMAAEIMAALLLHKHQEGVFLSRLIQDFAWLTEELLLRNYDAGFSGRVRDVVLHSLFLLRRCVSLYRLSLGDVLVAPKRTEAAVRELSQRSTALLPVFIQEAVGACAVNALLVEILPYLGSPEQLQDVILVQHELYDKVSLLAKLLPRDLLLCPPCQSLYSYSQVAVDKLIQCGLLVVEEAPSDLLPCDAAPKRFSEKLLWKAIDDVADDDFEEQEGKQHFKVSHLDNCPALFAFLGHLLSPLLKTLERAASFLGELGFPQPESQSMERLHQFLARKAEEDGSFECANRALIAVSLRIYKELGVLREAAGQTEPVLHLSDTFATKENREKLERFVSQFIYI</sequence>